<dbReference type="RefSeq" id="WP_007743663.1">
    <property type="nucleotide sequence ID" value="NZ_AOMF01000195.1"/>
</dbReference>
<accession>M0MSA0</accession>
<protein>
    <submittedName>
        <fullName evidence="1">Uncharacterized protein</fullName>
    </submittedName>
</protein>
<dbReference type="eggNOG" id="arCOG08890">
    <property type="taxonomic scope" value="Archaea"/>
</dbReference>
<evidence type="ECO:0000313" key="1">
    <source>
        <dbReference type="EMBL" id="EMA48243.1"/>
    </source>
</evidence>
<keyword evidence="2" id="KW-1185">Reference proteome</keyword>
<evidence type="ECO:0000313" key="2">
    <source>
        <dbReference type="Proteomes" id="UP000011680"/>
    </source>
</evidence>
<dbReference type="EMBL" id="AOMF01000195">
    <property type="protein sequence ID" value="EMA48243.1"/>
    <property type="molecule type" value="Genomic_DNA"/>
</dbReference>
<proteinExistence type="predicted"/>
<reference evidence="1 2" key="1">
    <citation type="journal article" date="2014" name="PLoS Genet.">
        <title>Phylogenetically driven sequencing of extremely halophilic archaea reveals strategies for static and dynamic osmo-response.</title>
        <authorList>
            <person name="Becker E.A."/>
            <person name="Seitzer P.M."/>
            <person name="Tritt A."/>
            <person name="Larsen D."/>
            <person name="Krusor M."/>
            <person name="Yao A.I."/>
            <person name="Wu D."/>
            <person name="Madern D."/>
            <person name="Eisen J.A."/>
            <person name="Darling A.E."/>
            <person name="Facciotti M.T."/>
        </authorList>
    </citation>
    <scope>NUCLEOTIDE SEQUENCE [LARGE SCALE GENOMIC DNA]</scope>
    <source>
        <strain evidence="1 2">JCM 13552</strain>
    </source>
</reference>
<organism evidence="1 2">
    <name type="scientific">Halococcus thailandensis JCM 13552</name>
    <dbReference type="NCBI Taxonomy" id="1227457"/>
    <lineage>
        <taxon>Archaea</taxon>
        <taxon>Methanobacteriati</taxon>
        <taxon>Methanobacteriota</taxon>
        <taxon>Stenosarchaea group</taxon>
        <taxon>Halobacteria</taxon>
        <taxon>Halobacteriales</taxon>
        <taxon>Halococcaceae</taxon>
        <taxon>Halococcus</taxon>
    </lineage>
</organism>
<sequence>MNGKQVTEFRDVFIRIQTDLLVVNDSIMTDRHHASNGNYEATDPQNQIGGIIPAFSLSGWLRHGMEQVVQSHDGTACHPGEANANFRKDGVYTRDLDAGYHPKGDCLDTEDGDGCVILDLFGGFGNRPGKVMRRPIKFSPVRSHVDYTRGQAEGHYRQLNRNVVSRNQEDGREPLRNISVDAVANVDGTWHLSFRESKPEFVGLLVEAIELLNERRTEFMHQLGGARNFGGGIVDCELVNPLYEERELQRVFNRGKDSTQTMADKDAKWADEYLPEFESALAERIEAES</sequence>
<comment type="caution">
    <text evidence="1">The sequence shown here is derived from an EMBL/GenBank/DDBJ whole genome shotgun (WGS) entry which is preliminary data.</text>
</comment>
<name>M0MSA0_9EURY</name>
<dbReference type="Proteomes" id="UP000011680">
    <property type="component" value="Unassembled WGS sequence"/>
</dbReference>
<dbReference type="OrthoDB" id="190940at2157"/>
<dbReference type="AlphaFoldDB" id="M0MSA0"/>
<gene>
    <name evidence="1" type="ORF">C451_20652</name>
</gene>
<dbReference type="PATRIC" id="fig|1227457.3.peg.4010"/>